<organism evidence="2">
    <name type="scientific">Lactobacillus helveticus CIRM-BIA 104</name>
    <dbReference type="NCBI Taxonomy" id="1226333"/>
    <lineage>
        <taxon>Bacteria</taxon>
        <taxon>Bacillati</taxon>
        <taxon>Bacillota</taxon>
        <taxon>Bacilli</taxon>
        <taxon>Lactobacillales</taxon>
        <taxon>Lactobacillaceae</taxon>
        <taxon>Lactobacillus</taxon>
    </lineage>
</organism>
<evidence type="ECO:0000313" key="2">
    <source>
        <dbReference type="EMBL" id="CDI61361.1"/>
    </source>
</evidence>
<keyword evidence="1" id="KW-0812">Transmembrane</keyword>
<dbReference type="Proteomes" id="UP000017247">
    <property type="component" value="Unassembled WGS sequence"/>
</dbReference>
<name>U6FFL0_LACHE</name>
<dbReference type="AlphaFoldDB" id="U6FFL0"/>
<accession>U6FFL0</accession>
<dbReference type="EMBL" id="CBUL010000198">
    <property type="protein sequence ID" value="CDI61361.1"/>
    <property type="molecule type" value="Genomic_DNA"/>
</dbReference>
<feature type="transmembrane region" description="Helical" evidence="1">
    <location>
        <begin position="12"/>
        <end position="35"/>
    </location>
</feature>
<proteinExistence type="predicted"/>
<sequence length="41" mass="4541">MFPETRHFSAGVVHLAIGLGCMVSFVYSIFLSICFNSSVWS</sequence>
<gene>
    <name evidence="2" type="ORF">LHCIRMBIA104_01606</name>
</gene>
<protein>
    <submittedName>
        <fullName evidence="2">Uncharacterized protein</fullName>
    </submittedName>
</protein>
<evidence type="ECO:0000256" key="1">
    <source>
        <dbReference type="SAM" id="Phobius"/>
    </source>
</evidence>
<comment type="caution">
    <text evidence="2">The sequence shown here is derived from an EMBL/GenBank/DDBJ whole genome shotgun (WGS) entry which is preliminary data.</text>
</comment>
<reference evidence="2" key="1">
    <citation type="submission" date="2013-09" db="EMBL/GenBank/DDBJ databases">
        <title>Draft Genome Sequence of five Lactobacillus helveticus strains CIRM-BIA 101T, 103, 104, 951 and 953 isolated from milk product.</title>
        <authorList>
            <person name="Valence F."/>
            <person name="Chuat V."/>
            <person name="Ma L."/>
            <person name="Creno S."/>
            <person name="Falentin H."/>
            <person name="Lortal S."/>
            <person name="Bizet C."/>
            <person name="Clermont D."/>
            <person name="Loux V."/>
            <person name="Bouchier C."/>
            <person name="Cousin S."/>
        </authorList>
    </citation>
    <scope>NUCLEOTIDE SEQUENCE [LARGE SCALE GENOMIC DNA]</scope>
    <source>
        <strain evidence="2">CIRM-BIA 104</strain>
    </source>
</reference>
<dbReference type="HOGENOM" id="CLU_3271851_0_0_9"/>
<keyword evidence="1" id="KW-0472">Membrane</keyword>
<dbReference type="PROSITE" id="PS51257">
    <property type="entry name" value="PROKAR_LIPOPROTEIN"/>
    <property type="match status" value="1"/>
</dbReference>
<keyword evidence="1" id="KW-1133">Transmembrane helix</keyword>